<feature type="chain" id="PRO_5014331595" description="Transposase" evidence="1">
    <location>
        <begin position="25"/>
        <end position="110"/>
    </location>
</feature>
<name>A0A2I7KDH0_9RHOB</name>
<evidence type="ECO:0000256" key="1">
    <source>
        <dbReference type="SAM" id="SignalP"/>
    </source>
</evidence>
<protein>
    <recommendedName>
        <fullName evidence="4">Transposase</fullName>
    </recommendedName>
</protein>
<evidence type="ECO:0008006" key="4">
    <source>
        <dbReference type="Google" id="ProtNLM"/>
    </source>
</evidence>
<reference evidence="2 3" key="2">
    <citation type="journal article" date="2017" name="Genome Biol. Evol.">
        <title>Trajectories and Drivers of Genome Evolution in Surface-Associated Marine Phaeobacter.</title>
        <authorList>
            <person name="Freese H.M."/>
            <person name="Sikorski J."/>
            <person name="Bunk B."/>
            <person name="Scheuner C."/>
            <person name="Meier-Kolthoff J.P."/>
            <person name="Sproer C."/>
            <person name="Gram L."/>
            <person name="Overmann J."/>
        </authorList>
    </citation>
    <scope>NUCLEOTIDE SEQUENCE [LARGE SCALE GENOMIC DNA]</scope>
    <source>
        <strain evidence="2 3">P88</strain>
    </source>
</reference>
<evidence type="ECO:0000313" key="2">
    <source>
        <dbReference type="EMBL" id="AUR00636.1"/>
    </source>
</evidence>
<dbReference type="Proteomes" id="UP000236447">
    <property type="component" value="Chromosome"/>
</dbReference>
<accession>A0A2I7KDH0</accession>
<feature type="signal peptide" evidence="1">
    <location>
        <begin position="1"/>
        <end position="24"/>
    </location>
</feature>
<gene>
    <name evidence="2" type="ORF">PhaeoP88_03308</name>
</gene>
<proteinExistence type="predicted"/>
<reference evidence="2 3" key="1">
    <citation type="journal article" date="2017" name="Front. Microbiol.">
        <title>Phaeobacter piscinae sp. nov., a species of the Roseobacter group and potential aquaculture probiont.</title>
        <authorList>
            <person name="Sonnenschein E.C."/>
            <person name="Phippen C.B.W."/>
            <person name="Nielsen K.F."/>
            <person name="Mateiu R.V."/>
            <person name="Melchiorsen J."/>
            <person name="Gram L."/>
            <person name="Overmann J."/>
            <person name="Freese H.M."/>
        </authorList>
    </citation>
    <scope>NUCLEOTIDE SEQUENCE [LARGE SCALE GENOMIC DNA]</scope>
    <source>
        <strain evidence="2 3">P88</strain>
    </source>
</reference>
<keyword evidence="1" id="KW-0732">Signal</keyword>
<dbReference type="AlphaFoldDB" id="A0A2I7KDH0"/>
<sequence precursor="true">MSRVLCLKYRIAAPACFGSIASHAFGNKAKPSGVSGLRRKLEPPPGRQAEWFADVDYDQSDSTFLQCVFCAGESVGLMLYVYDQQLRGVRKLPQTQRINMFQAMALTYPQ</sequence>
<evidence type="ECO:0000313" key="3">
    <source>
        <dbReference type="Proteomes" id="UP000236447"/>
    </source>
</evidence>
<organism evidence="2 3">
    <name type="scientific">Phaeobacter inhibens</name>
    <dbReference type="NCBI Taxonomy" id="221822"/>
    <lineage>
        <taxon>Bacteria</taxon>
        <taxon>Pseudomonadati</taxon>
        <taxon>Pseudomonadota</taxon>
        <taxon>Alphaproteobacteria</taxon>
        <taxon>Rhodobacterales</taxon>
        <taxon>Roseobacteraceae</taxon>
        <taxon>Phaeobacter</taxon>
    </lineage>
</organism>
<dbReference type="EMBL" id="CP010725">
    <property type="protein sequence ID" value="AUR00636.1"/>
    <property type="molecule type" value="Genomic_DNA"/>
</dbReference>